<dbReference type="Gene3D" id="2.40.50.1070">
    <property type="match status" value="1"/>
</dbReference>
<proteinExistence type="inferred from homology"/>
<evidence type="ECO:0000256" key="1">
    <source>
        <dbReference type="ARBA" id="ARBA00022603"/>
    </source>
</evidence>
<evidence type="ECO:0000313" key="7">
    <source>
        <dbReference type="Proteomes" id="UP001172756"/>
    </source>
</evidence>
<keyword evidence="3 4" id="KW-0949">S-adenosyl-L-methionine</keyword>
<dbReference type="RefSeq" id="WP_301160452.1">
    <property type="nucleotide sequence ID" value="NZ_JAUHQB010000005.1"/>
</dbReference>
<dbReference type="PROSITE" id="PS01230">
    <property type="entry name" value="TRMA_1"/>
    <property type="match status" value="1"/>
</dbReference>
<dbReference type="InterPro" id="IPR030391">
    <property type="entry name" value="MeTrfase_TrmA_CS"/>
</dbReference>
<dbReference type="Gene3D" id="3.40.50.150">
    <property type="entry name" value="Vaccinia Virus protein VP39"/>
    <property type="match status" value="1"/>
</dbReference>
<dbReference type="InterPro" id="IPR030390">
    <property type="entry name" value="MeTrfase_TrmA_AS"/>
</dbReference>
<dbReference type="InterPro" id="IPR010280">
    <property type="entry name" value="U5_MeTrfase_fam"/>
</dbReference>
<feature type="binding site" evidence="4">
    <location>
        <position position="264"/>
    </location>
    <ligand>
        <name>S-adenosyl-L-methionine</name>
        <dbReference type="ChEBI" id="CHEBI:59789"/>
    </ligand>
</feature>
<protein>
    <submittedName>
        <fullName evidence="6">23S rRNA (Uracil(747)-C(5))-methyltransferase RlmC</fullName>
    </submittedName>
</protein>
<feature type="binding site" evidence="4">
    <location>
        <position position="315"/>
    </location>
    <ligand>
        <name>S-adenosyl-L-methionine</name>
        <dbReference type="ChEBI" id="CHEBI:59789"/>
    </ligand>
</feature>
<dbReference type="Proteomes" id="UP001172756">
    <property type="component" value="Unassembled WGS sequence"/>
</dbReference>
<name>A0AB35MIL1_9MICO</name>
<dbReference type="PROSITE" id="PS01231">
    <property type="entry name" value="TRMA_2"/>
    <property type="match status" value="1"/>
</dbReference>
<keyword evidence="1 4" id="KW-0489">Methyltransferase</keyword>
<dbReference type="Pfam" id="PF05958">
    <property type="entry name" value="tRNA_U5-meth_tr"/>
    <property type="match status" value="1"/>
</dbReference>
<evidence type="ECO:0000256" key="2">
    <source>
        <dbReference type="ARBA" id="ARBA00022679"/>
    </source>
</evidence>
<feature type="active site" description="Nucleophile" evidence="4">
    <location>
        <position position="342"/>
    </location>
</feature>
<evidence type="ECO:0000256" key="4">
    <source>
        <dbReference type="PROSITE-ProRule" id="PRU01024"/>
    </source>
</evidence>
<dbReference type="EMBL" id="JAUHQB010000005">
    <property type="protein sequence ID" value="MDN4483659.1"/>
    <property type="molecule type" value="Genomic_DNA"/>
</dbReference>
<dbReference type="PANTHER" id="PTHR11061:SF30">
    <property type="entry name" value="TRNA (URACIL(54)-C(5))-METHYLTRANSFERASE"/>
    <property type="match status" value="1"/>
</dbReference>
<evidence type="ECO:0000256" key="5">
    <source>
        <dbReference type="PROSITE-ProRule" id="PRU10015"/>
    </source>
</evidence>
<feature type="binding site" evidence="4">
    <location>
        <position position="214"/>
    </location>
    <ligand>
        <name>S-adenosyl-L-methionine</name>
        <dbReference type="ChEBI" id="CHEBI:59789"/>
    </ligand>
</feature>
<comment type="caution">
    <text evidence="6">The sequence shown here is derived from an EMBL/GenBank/DDBJ whole genome shotgun (WGS) entry which is preliminary data.</text>
</comment>
<dbReference type="PROSITE" id="PS51687">
    <property type="entry name" value="SAM_MT_RNA_M5U"/>
    <property type="match status" value="1"/>
</dbReference>
<dbReference type="InterPro" id="IPR029063">
    <property type="entry name" value="SAM-dependent_MTases_sf"/>
</dbReference>
<comment type="similarity">
    <text evidence="4">Belongs to the class I-like SAM-binding methyltransferase superfamily. RNA M5U methyltransferase family.</text>
</comment>
<accession>A0AB35MIL1</accession>
<gene>
    <name evidence="6" type="primary">rlmC</name>
    <name evidence="6" type="ORF">QQ002_08950</name>
</gene>
<dbReference type="AlphaFoldDB" id="A0AB35MIL1"/>
<reference evidence="6 7" key="1">
    <citation type="submission" date="2023-06" db="EMBL/GenBank/DDBJ databases">
        <title>SYSU T0a273.</title>
        <authorList>
            <person name="Gao L."/>
            <person name="Fang B.-Z."/>
            <person name="Li W.-J."/>
        </authorList>
    </citation>
    <scope>NUCLEOTIDE SEQUENCE [LARGE SCALE GENOMIC DNA]</scope>
    <source>
        <strain evidence="6 7">SYSU T0a273</strain>
    </source>
</reference>
<sequence length="387" mass="41529">MRCDYYDSGRCRSCTLIETPHAVQVADKQAGLERLVAQGAPGARPAWLPPLLSAESGFRTKAKMVVAGTVEAPTIGILDTDGRGVDLRGCPLYPEPLSASFPVIAELITRARLEPYDVPERRGELKHVIVTLAPSGDLMVRFVMRSTEAHARLVKHLPWLRERLPALAVATLNVLPEHKAVTEGEREIVLTDRESLTMKLGDVALHLRPQSFFQTNTAIARDLYAQVAGWVDESAPATVWDLYCGVGGFALHCVGEGRRVTGVEASEQAVASARLSAVEMDDAGVAGADGATFVVGDAVAWATSQPAVADVVVVNPPRRGIGVELAAWLEASGVSRVVYSSCNAVTLARDLAAMPSLVPVRARLLDMFPHTTHYEAVVLLERSSSVV</sequence>
<evidence type="ECO:0000256" key="3">
    <source>
        <dbReference type="ARBA" id="ARBA00022691"/>
    </source>
</evidence>
<keyword evidence="2 4" id="KW-0808">Transferase</keyword>
<organism evidence="6 7">
    <name type="scientific">Demequina lignilytica</name>
    <dbReference type="NCBI Taxonomy" id="3051663"/>
    <lineage>
        <taxon>Bacteria</taxon>
        <taxon>Bacillati</taxon>
        <taxon>Actinomycetota</taxon>
        <taxon>Actinomycetes</taxon>
        <taxon>Micrococcales</taxon>
        <taxon>Demequinaceae</taxon>
        <taxon>Demequina</taxon>
    </lineage>
</organism>
<evidence type="ECO:0000313" key="6">
    <source>
        <dbReference type="EMBL" id="MDN4483659.1"/>
    </source>
</evidence>
<dbReference type="PANTHER" id="PTHR11061">
    <property type="entry name" value="RNA M5U METHYLTRANSFERASE"/>
    <property type="match status" value="1"/>
</dbReference>
<dbReference type="SUPFAM" id="SSF53335">
    <property type="entry name" value="S-adenosyl-L-methionine-dependent methyltransferases"/>
    <property type="match status" value="1"/>
</dbReference>
<dbReference type="GO" id="GO:0070041">
    <property type="term" value="F:rRNA (uridine-C5-)-methyltransferase activity"/>
    <property type="evidence" value="ECO:0007669"/>
    <property type="project" value="TreeGrafter"/>
</dbReference>
<dbReference type="NCBIfam" id="NF002909">
    <property type="entry name" value="PRK03522.2-1"/>
    <property type="match status" value="1"/>
</dbReference>
<feature type="binding site" evidence="4">
    <location>
        <position position="243"/>
    </location>
    <ligand>
        <name>S-adenosyl-L-methionine</name>
        <dbReference type="ChEBI" id="CHEBI:59789"/>
    </ligand>
</feature>
<dbReference type="GO" id="GO:0070475">
    <property type="term" value="P:rRNA base methylation"/>
    <property type="evidence" value="ECO:0007669"/>
    <property type="project" value="TreeGrafter"/>
</dbReference>
<dbReference type="CDD" id="cd02440">
    <property type="entry name" value="AdoMet_MTases"/>
    <property type="match status" value="1"/>
</dbReference>
<feature type="active site" evidence="5">
    <location>
        <position position="342"/>
    </location>
</feature>